<gene>
    <name evidence="2" type="ORF">B0T24DRAFT_691474</name>
</gene>
<feature type="compositionally biased region" description="Polar residues" evidence="1">
    <location>
        <begin position="45"/>
        <end position="56"/>
    </location>
</feature>
<dbReference type="Proteomes" id="UP001287356">
    <property type="component" value="Unassembled WGS sequence"/>
</dbReference>
<feature type="region of interest" description="Disordered" evidence="1">
    <location>
        <begin position="69"/>
        <end position="117"/>
    </location>
</feature>
<name>A0AAE0JUA8_9PEZI</name>
<evidence type="ECO:0000256" key="1">
    <source>
        <dbReference type="SAM" id="MobiDB-lite"/>
    </source>
</evidence>
<sequence>MDAPVFTRHADYKVFWTLNGWLAFSDGRANFYLQLKPSPNPPKPSTFNQPTTKSSIELQQQQRDFIAAQKVAAREPPAAFDDPFALSDPDEQDDRAPQPPSNQGNAGNPGNAGRSWQPGQPCYHGIIITGFIWYAEFNAYGGQSSRGHYQGVNT</sequence>
<evidence type="ECO:0000313" key="3">
    <source>
        <dbReference type="Proteomes" id="UP001287356"/>
    </source>
</evidence>
<evidence type="ECO:0000313" key="2">
    <source>
        <dbReference type="EMBL" id="KAK3361595.1"/>
    </source>
</evidence>
<accession>A0AAE0JUA8</accession>
<feature type="region of interest" description="Disordered" evidence="1">
    <location>
        <begin position="36"/>
        <end position="56"/>
    </location>
</feature>
<dbReference type="AlphaFoldDB" id="A0AAE0JUA8"/>
<protein>
    <submittedName>
        <fullName evidence="2">Uncharacterized protein</fullName>
    </submittedName>
</protein>
<proteinExistence type="predicted"/>
<keyword evidence="3" id="KW-1185">Reference proteome</keyword>
<feature type="compositionally biased region" description="Low complexity" evidence="1">
    <location>
        <begin position="101"/>
        <end position="113"/>
    </location>
</feature>
<reference evidence="2" key="2">
    <citation type="submission" date="2023-06" db="EMBL/GenBank/DDBJ databases">
        <authorList>
            <consortium name="Lawrence Berkeley National Laboratory"/>
            <person name="Haridas S."/>
            <person name="Hensen N."/>
            <person name="Bonometti L."/>
            <person name="Westerberg I."/>
            <person name="Brannstrom I.O."/>
            <person name="Guillou S."/>
            <person name="Cros-Aarteil S."/>
            <person name="Calhoun S."/>
            <person name="Kuo A."/>
            <person name="Mondo S."/>
            <person name="Pangilinan J."/>
            <person name="Riley R."/>
            <person name="Labutti K."/>
            <person name="Andreopoulos B."/>
            <person name="Lipzen A."/>
            <person name="Chen C."/>
            <person name="Yanf M."/>
            <person name="Daum C."/>
            <person name="Ng V."/>
            <person name="Clum A."/>
            <person name="Steindorff A."/>
            <person name="Ohm R."/>
            <person name="Martin F."/>
            <person name="Silar P."/>
            <person name="Natvig D."/>
            <person name="Lalanne C."/>
            <person name="Gautier V."/>
            <person name="Ament-Velasquez S.L."/>
            <person name="Kruys A."/>
            <person name="Hutchinson M.I."/>
            <person name="Powell A.J."/>
            <person name="Barry K."/>
            <person name="Miller A.N."/>
            <person name="Grigoriev I.V."/>
            <person name="Debuchy R."/>
            <person name="Gladieux P."/>
            <person name="Thoren M.H."/>
            <person name="Johannesson H."/>
        </authorList>
    </citation>
    <scope>NUCLEOTIDE SEQUENCE</scope>
    <source>
        <strain evidence="2">CBS 958.72</strain>
    </source>
</reference>
<dbReference type="EMBL" id="JAULSN010000011">
    <property type="protein sequence ID" value="KAK3361595.1"/>
    <property type="molecule type" value="Genomic_DNA"/>
</dbReference>
<reference evidence="2" key="1">
    <citation type="journal article" date="2023" name="Mol. Phylogenet. Evol.">
        <title>Genome-scale phylogeny and comparative genomics of the fungal order Sordariales.</title>
        <authorList>
            <person name="Hensen N."/>
            <person name="Bonometti L."/>
            <person name="Westerberg I."/>
            <person name="Brannstrom I.O."/>
            <person name="Guillou S."/>
            <person name="Cros-Aarteil S."/>
            <person name="Calhoun S."/>
            <person name="Haridas S."/>
            <person name="Kuo A."/>
            <person name="Mondo S."/>
            <person name="Pangilinan J."/>
            <person name="Riley R."/>
            <person name="LaButti K."/>
            <person name="Andreopoulos B."/>
            <person name="Lipzen A."/>
            <person name="Chen C."/>
            <person name="Yan M."/>
            <person name="Daum C."/>
            <person name="Ng V."/>
            <person name="Clum A."/>
            <person name="Steindorff A."/>
            <person name="Ohm R.A."/>
            <person name="Martin F."/>
            <person name="Silar P."/>
            <person name="Natvig D.O."/>
            <person name="Lalanne C."/>
            <person name="Gautier V."/>
            <person name="Ament-Velasquez S.L."/>
            <person name="Kruys A."/>
            <person name="Hutchinson M.I."/>
            <person name="Powell A.J."/>
            <person name="Barry K."/>
            <person name="Miller A.N."/>
            <person name="Grigoriev I.V."/>
            <person name="Debuchy R."/>
            <person name="Gladieux P."/>
            <person name="Hiltunen Thoren M."/>
            <person name="Johannesson H."/>
        </authorList>
    </citation>
    <scope>NUCLEOTIDE SEQUENCE</scope>
    <source>
        <strain evidence="2">CBS 958.72</strain>
    </source>
</reference>
<comment type="caution">
    <text evidence="2">The sequence shown here is derived from an EMBL/GenBank/DDBJ whole genome shotgun (WGS) entry which is preliminary data.</text>
</comment>
<organism evidence="2 3">
    <name type="scientific">Lasiosphaeria ovina</name>
    <dbReference type="NCBI Taxonomy" id="92902"/>
    <lineage>
        <taxon>Eukaryota</taxon>
        <taxon>Fungi</taxon>
        <taxon>Dikarya</taxon>
        <taxon>Ascomycota</taxon>
        <taxon>Pezizomycotina</taxon>
        <taxon>Sordariomycetes</taxon>
        <taxon>Sordariomycetidae</taxon>
        <taxon>Sordariales</taxon>
        <taxon>Lasiosphaeriaceae</taxon>
        <taxon>Lasiosphaeria</taxon>
    </lineage>
</organism>